<name>A0AAI8DHC9_MAMSC</name>
<dbReference type="Proteomes" id="UP000197058">
    <property type="component" value="Chromosome"/>
</dbReference>
<dbReference type="KEGG" id="sscu:CEP64_11125"/>
<accession>A0AAI8DHC9</accession>
<organism evidence="1 2">
    <name type="scientific">Mammaliicoccus sciuri</name>
    <name type="common">Staphylococcus sciuri</name>
    <dbReference type="NCBI Taxonomy" id="1296"/>
    <lineage>
        <taxon>Bacteria</taxon>
        <taxon>Bacillati</taxon>
        <taxon>Bacillota</taxon>
        <taxon>Bacilli</taxon>
        <taxon>Bacillales</taxon>
        <taxon>Staphylococcaceae</taxon>
        <taxon>Mammaliicoccus</taxon>
    </lineage>
</organism>
<sequence length="125" mass="14877">MNILDEYFILFDEARYSEESFHKLNELFHDDIEFVLNKKTFKGKEAWKQFVKSVYTTNKDLKHMHNGWTQNEDGSYETDWAICGNRYETGVYTQEGKDIARLDENGKITYLENQPKDDQLFSNQS</sequence>
<evidence type="ECO:0000313" key="1">
    <source>
        <dbReference type="EMBL" id="ASE35129.1"/>
    </source>
</evidence>
<dbReference type="InterPro" id="IPR032710">
    <property type="entry name" value="NTF2-like_dom_sf"/>
</dbReference>
<evidence type="ECO:0000313" key="2">
    <source>
        <dbReference type="Proteomes" id="UP000197058"/>
    </source>
</evidence>
<protein>
    <submittedName>
        <fullName evidence="1">Polyketide cyclase</fullName>
    </submittedName>
</protein>
<dbReference type="RefSeq" id="WP_065380860.1">
    <property type="nucleotide sequence ID" value="NZ_CP022046.2"/>
</dbReference>
<dbReference type="SUPFAM" id="SSF54427">
    <property type="entry name" value="NTF2-like"/>
    <property type="match status" value="1"/>
</dbReference>
<proteinExistence type="predicted"/>
<dbReference type="AlphaFoldDB" id="A0AAI8DHC9"/>
<gene>
    <name evidence="1" type="ORF">CEP64_11125</name>
</gene>
<dbReference type="EMBL" id="CP022046">
    <property type="protein sequence ID" value="ASE35129.1"/>
    <property type="molecule type" value="Genomic_DNA"/>
</dbReference>
<reference evidence="2" key="1">
    <citation type="submission" date="2017-06" db="EMBL/GenBank/DDBJ databases">
        <title>FDA dAtabase for Regulatory Grade micrObial Sequences (FDA-ARGOS): Supporting development and validation of Infectious Disease Dx tests.</title>
        <authorList>
            <person name="Goldberg B."/>
            <person name="Campos J."/>
            <person name="Tallon L."/>
            <person name="Sadzewicz L."/>
            <person name="Sengamalay N."/>
            <person name="Ott S."/>
            <person name="Godinez A."/>
            <person name="Nagaraj S."/>
            <person name="Vavikolanu K."/>
            <person name="Nadendla S."/>
            <person name="George J."/>
            <person name="Geyer C."/>
            <person name="Sichtig H."/>
        </authorList>
    </citation>
    <scope>NUCLEOTIDE SEQUENCE [LARGE SCALE GENOMIC DNA]</scope>
    <source>
        <strain evidence="2">FDAARGOS_285</strain>
    </source>
</reference>
<dbReference type="Gene3D" id="3.10.450.50">
    <property type="match status" value="1"/>
</dbReference>